<keyword evidence="4" id="KW-1185">Reference proteome</keyword>
<dbReference type="InterPro" id="IPR050834">
    <property type="entry name" value="Glycosyltransf_2"/>
</dbReference>
<feature type="domain" description="Glycosyltransferase 2-like" evidence="2">
    <location>
        <begin position="89"/>
        <end position="180"/>
    </location>
</feature>
<evidence type="ECO:0000259" key="2">
    <source>
        <dbReference type="Pfam" id="PF00535"/>
    </source>
</evidence>
<reference evidence="3 4" key="1">
    <citation type="submission" date="2019-08" db="EMBL/GenBank/DDBJ databases">
        <authorList>
            <person name="Dong K."/>
        </authorList>
    </citation>
    <scope>NUCLEOTIDE SEQUENCE [LARGE SCALE GENOMIC DNA]</scope>
    <source>
        <strain evidence="3 4">JCM14558</strain>
    </source>
</reference>
<sequence>MGVAPALLRGERGARGHSVPREPGLRRARGGRRHLQRRDDRRCQHAGAQRHRRDPRPHRGPAHAPRRRRAPVTDPIDSSAAAQHPLSVSVVIPSYRRLDRIADLVRAYRAQGADQVVVVLDGPHPGWEHAVAPVARADLDVVALPENLGLARARIAGLRAATGDIVLAVDDDVEPGPGLVDRHRAFHAVHAGRVLQGYMPTALPATRGRDQAPTYLYAREYEAQVRVWRDGDPALLLRSLWGGNLSLRRELYERAEELLPSVRLEYNEDLDLGLRLEKLGAVAVFDPDARAAHHHARGLSAFLRECTARGGAIAQIEARWGERPAQLTPIIDIPRSYNRVLAALQRRIAARDDPGALETSIVAVYRAAGLVGAWRLQDGIARMLRRGVAMRGYRLARHEASAVPAR</sequence>
<dbReference type="CDD" id="cd00761">
    <property type="entry name" value="Glyco_tranf_GTA_type"/>
    <property type="match status" value="1"/>
</dbReference>
<dbReference type="Pfam" id="PF00535">
    <property type="entry name" value="Glycos_transf_2"/>
    <property type="match status" value="1"/>
</dbReference>
<dbReference type="Gene3D" id="3.90.550.10">
    <property type="entry name" value="Spore Coat Polysaccharide Biosynthesis Protein SpsA, Chain A"/>
    <property type="match status" value="1"/>
</dbReference>
<protein>
    <submittedName>
        <fullName evidence="3">Glycosyltransferase family 2 protein</fullName>
    </submittedName>
</protein>
<feature type="region of interest" description="Disordered" evidence="1">
    <location>
        <begin position="1"/>
        <end position="80"/>
    </location>
</feature>
<dbReference type="SUPFAM" id="SSF53448">
    <property type="entry name" value="Nucleotide-diphospho-sugar transferases"/>
    <property type="match status" value="1"/>
</dbReference>
<organism evidence="3 4">
    <name type="scientific">Microbacterium hatanonis</name>
    <dbReference type="NCBI Taxonomy" id="404366"/>
    <lineage>
        <taxon>Bacteria</taxon>
        <taxon>Bacillati</taxon>
        <taxon>Actinomycetota</taxon>
        <taxon>Actinomycetes</taxon>
        <taxon>Micrococcales</taxon>
        <taxon>Microbacteriaceae</taxon>
        <taxon>Microbacterium</taxon>
    </lineage>
</organism>
<keyword evidence="3" id="KW-0808">Transferase</keyword>
<feature type="compositionally biased region" description="Basic residues" evidence="1">
    <location>
        <begin position="26"/>
        <end position="36"/>
    </location>
</feature>
<dbReference type="OrthoDB" id="5062577at2"/>
<proteinExistence type="predicted"/>
<dbReference type="AlphaFoldDB" id="A0A5C8HWN4"/>
<feature type="compositionally biased region" description="Basic residues" evidence="1">
    <location>
        <begin position="48"/>
        <end position="70"/>
    </location>
</feature>
<evidence type="ECO:0000313" key="4">
    <source>
        <dbReference type="Proteomes" id="UP000321034"/>
    </source>
</evidence>
<dbReference type="PANTHER" id="PTHR43685">
    <property type="entry name" value="GLYCOSYLTRANSFERASE"/>
    <property type="match status" value="1"/>
</dbReference>
<dbReference type="GO" id="GO:0016740">
    <property type="term" value="F:transferase activity"/>
    <property type="evidence" value="ECO:0007669"/>
    <property type="project" value="UniProtKB-KW"/>
</dbReference>
<dbReference type="InterPro" id="IPR001173">
    <property type="entry name" value="Glyco_trans_2-like"/>
</dbReference>
<evidence type="ECO:0000256" key="1">
    <source>
        <dbReference type="SAM" id="MobiDB-lite"/>
    </source>
</evidence>
<dbReference type="PANTHER" id="PTHR43685:SF3">
    <property type="entry name" value="SLR2126 PROTEIN"/>
    <property type="match status" value="1"/>
</dbReference>
<evidence type="ECO:0000313" key="3">
    <source>
        <dbReference type="EMBL" id="TXK10278.1"/>
    </source>
</evidence>
<comment type="caution">
    <text evidence="3">The sequence shown here is derived from an EMBL/GenBank/DDBJ whole genome shotgun (WGS) entry which is preliminary data.</text>
</comment>
<accession>A0A5C8HWN4</accession>
<name>A0A5C8HWN4_9MICO</name>
<gene>
    <name evidence="3" type="ORF">FVP77_15650</name>
</gene>
<dbReference type="Proteomes" id="UP000321034">
    <property type="component" value="Unassembled WGS sequence"/>
</dbReference>
<dbReference type="EMBL" id="VRSV01000002">
    <property type="protein sequence ID" value="TXK10278.1"/>
    <property type="molecule type" value="Genomic_DNA"/>
</dbReference>
<dbReference type="InterPro" id="IPR029044">
    <property type="entry name" value="Nucleotide-diphossugar_trans"/>
</dbReference>
<feature type="compositionally biased region" description="Basic and acidic residues" evidence="1">
    <location>
        <begin position="9"/>
        <end position="25"/>
    </location>
</feature>